<feature type="compositionally biased region" description="Basic and acidic residues" evidence="1">
    <location>
        <begin position="21"/>
        <end position="35"/>
    </location>
</feature>
<dbReference type="PANTHER" id="PTHR46829:SF1">
    <property type="entry name" value="STERILE ALPHA MOTIF DOMAIN-CONTAINING PROTEIN 15"/>
    <property type="match status" value="1"/>
</dbReference>
<dbReference type="EMBL" id="JH000170">
    <property type="protein sequence ID" value="EGW05925.1"/>
    <property type="molecule type" value="Genomic_DNA"/>
</dbReference>
<evidence type="ECO:0000256" key="1">
    <source>
        <dbReference type="SAM" id="MobiDB-lite"/>
    </source>
</evidence>
<feature type="compositionally biased region" description="Basic and acidic residues" evidence="1">
    <location>
        <begin position="297"/>
        <end position="327"/>
    </location>
</feature>
<accession>G3H640</accession>
<gene>
    <name evidence="2" type="ORF">I79_005791</name>
</gene>
<organism evidence="2 3">
    <name type="scientific">Cricetulus griseus</name>
    <name type="common">Chinese hamster</name>
    <name type="synonym">Cricetulus barabensis griseus</name>
    <dbReference type="NCBI Taxonomy" id="10029"/>
    <lineage>
        <taxon>Eukaryota</taxon>
        <taxon>Metazoa</taxon>
        <taxon>Chordata</taxon>
        <taxon>Craniata</taxon>
        <taxon>Vertebrata</taxon>
        <taxon>Euteleostomi</taxon>
        <taxon>Mammalia</taxon>
        <taxon>Eutheria</taxon>
        <taxon>Euarchontoglires</taxon>
        <taxon>Glires</taxon>
        <taxon>Rodentia</taxon>
        <taxon>Myomorpha</taxon>
        <taxon>Muroidea</taxon>
        <taxon>Cricetidae</taxon>
        <taxon>Cricetinae</taxon>
        <taxon>Cricetulus</taxon>
    </lineage>
</organism>
<dbReference type="PROSITE" id="PS50105">
    <property type="entry name" value="SAM_DOMAIN"/>
    <property type="match status" value="1"/>
</dbReference>
<feature type="compositionally biased region" description="Basic and acidic residues" evidence="1">
    <location>
        <begin position="263"/>
        <end position="277"/>
    </location>
</feature>
<dbReference type="Gene3D" id="1.10.150.50">
    <property type="entry name" value="Transcription Factor, Ets-1"/>
    <property type="match status" value="1"/>
</dbReference>
<feature type="compositionally biased region" description="Polar residues" evidence="1">
    <location>
        <begin position="206"/>
        <end position="215"/>
    </location>
</feature>
<evidence type="ECO:0000313" key="3">
    <source>
        <dbReference type="Proteomes" id="UP000001075"/>
    </source>
</evidence>
<dbReference type="PaxDb" id="10029-XP_007624749.1"/>
<reference evidence="3" key="1">
    <citation type="journal article" date="2011" name="Nat. Biotechnol.">
        <title>The genomic sequence of the Chinese hamster ovary (CHO)-K1 cell line.</title>
        <authorList>
            <person name="Xu X."/>
            <person name="Nagarajan H."/>
            <person name="Lewis N.E."/>
            <person name="Pan S."/>
            <person name="Cai Z."/>
            <person name="Liu X."/>
            <person name="Chen W."/>
            <person name="Xie M."/>
            <person name="Wang W."/>
            <person name="Hammond S."/>
            <person name="Andersen M.R."/>
            <person name="Neff N."/>
            <person name="Passarelli B."/>
            <person name="Koh W."/>
            <person name="Fan H.C."/>
            <person name="Wang J."/>
            <person name="Gui Y."/>
            <person name="Lee K.H."/>
            <person name="Betenbaugh M.J."/>
            <person name="Quake S.R."/>
            <person name="Famili I."/>
            <person name="Palsson B.O."/>
            <person name="Wang J."/>
        </authorList>
    </citation>
    <scope>NUCLEOTIDE SEQUENCE [LARGE SCALE GENOMIC DNA]</scope>
    <source>
        <strain evidence="3">CHO K1 cell line</strain>
    </source>
</reference>
<dbReference type="SUPFAM" id="SSF47769">
    <property type="entry name" value="SAM/Pointed domain"/>
    <property type="match status" value="1"/>
</dbReference>
<sequence>MAEVPEDYVSGPDESESLEPEGTKSPKLHDAKSDTAAEVTPEIDQEPEEDVFEEGKPGSAENVLPESARAPEEIPKETNMDLPSQIEAEITQELKLESSRGAGGEDLEVPGDEKHEPDLQPPGDVLTEPLLETDTQLPTETMVPEATSRETITKLPEKTGQKAPAQSPREGDTETGPEQNAPDFPSDKPRKSVEEEDLAPSKMTESEITAKTQGESAEEKSTEPTEVATPDLPGEMLRKSTEEAATEPPEEVRMKSIQQPEQTKPELPDTKPRLSIKDNFPELMKKLMLDLSDEEFKEPSEKASLELSEKATSKETRKSSVEEKISETLEEAALGLPKEIKPDVQGKTQEKSAEEKVPEPSEDRKPTGQKEKPGKSSEKSKSKGTLVESSKEKGPVFQGQTEAELPKKKLKISNEETGQMPPQMTKPEPTKEPKLANEPKPRETPTELPKEHRPETSKFKSPVGMDKEVSPGYHKKMPEKETSKTKNEFMVGSPEESVESGGDFESHKPFRETQPNVCEVITMVPSSESLDSVSEKVVDLPQGLGCKEPKVKKSARPQFEHLKWSPEEVAEWIGELGFPQYKECFTENFISGPKLIYVNCCNLPQMGITDFEDMKTISRHTRELLGIEEPLFSRSISLPYRDNIGLFLEQKGHSGVQSASLTFSEFVKAAGLPDCGLEIDDIEKDMSSLLDSCQEENEVLLQDDHLGKE</sequence>
<dbReference type="PANTHER" id="PTHR46829">
    <property type="entry name" value="STERILE ALPHA MOTIF DOMAIN-CONTAINING PROTEIN 15"/>
    <property type="match status" value="1"/>
</dbReference>
<dbReference type="CDD" id="cd09530">
    <property type="entry name" value="SAM_Samd14"/>
    <property type="match status" value="1"/>
</dbReference>
<dbReference type="InterPro" id="IPR013761">
    <property type="entry name" value="SAM/pointed_sf"/>
</dbReference>
<feature type="compositionally biased region" description="Basic and acidic residues" evidence="1">
    <location>
        <begin position="428"/>
        <end position="458"/>
    </location>
</feature>
<name>G3H640_CRIGR</name>
<feature type="compositionally biased region" description="Basic and acidic residues" evidence="1">
    <location>
        <begin position="476"/>
        <end position="487"/>
    </location>
</feature>
<dbReference type="AlphaFoldDB" id="G3H640"/>
<protein>
    <submittedName>
        <fullName evidence="2">SAM domain-containing protein C14orf174-like</fullName>
    </submittedName>
</protein>
<evidence type="ECO:0000313" key="2">
    <source>
        <dbReference type="EMBL" id="EGW05925.1"/>
    </source>
</evidence>
<feature type="compositionally biased region" description="Basic and acidic residues" evidence="1">
    <location>
        <begin position="338"/>
        <end position="381"/>
    </location>
</feature>
<feature type="region of interest" description="Disordered" evidence="1">
    <location>
        <begin position="1"/>
        <end position="277"/>
    </location>
</feature>
<dbReference type="InParanoid" id="G3H640"/>
<dbReference type="eggNOG" id="ENOG502S3Z4">
    <property type="taxonomic scope" value="Eukaryota"/>
</dbReference>
<feature type="compositionally biased region" description="Basic and acidic residues" evidence="1">
    <location>
        <begin position="69"/>
        <end position="79"/>
    </location>
</feature>
<dbReference type="InterPro" id="IPR001660">
    <property type="entry name" value="SAM"/>
</dbReference>
<proteinExistence type="predicted"/>
<dbReference type="SMART" id="SM00454">
    <property type="entry name" value="SAM"/>
    <property type="match status" value="1"/>
</dbReference>
<dbReference type="Proteomes" id="UP000001075">
    <property type="component" value="Unassembled WGS sequence"/>
</dbReference>
<feature type="compositionally biased region" description="Basic and acidic residues" evidence="1">
    <location>
        <begin position="147"/>
        <end position="160"/>
    </location>
</feature>
<feature type="compositionally biased region" description="Acidic residues" evidence="1">
    <location>
        <begin position="41"/>
        <end position="52"/>
    </location>
</feature>
<feature type="region of interest" description="Disordered" evidence="1">
    <location>
        <begin position="294"/>
        <end position="510"/>
    </location>
</feature>
<dbReference type="Pfam" id="PF07647">
    <property type="entry name" value="SAM_2"/>
    <property type="match status" value="1"/>
</dbReference>